<protein>
    <submittedName>
        <fullName evidence="1">Uncharacterized protein</fullName>
    </submittedName>
</protein>
<dbReference type="EMBL" id="MU274927">
    <property type="protein sequence ID" value="KAI0085975.1"/>
    <property type="molecule type" value="Genomic_DNA"/>
</dbReference>
<proteinExistence type="predicted"/>
<reference evidence="1" key="1">
    <citation type="journal article" date="2021" name="Environ. Microbiol.">
        <title>Gene family expansions and transcriptome signatures uncover fungal adaptations to wood decay.</title>
        <authorList>
            <person name="Hage H."/>
            <person name="Miyauchi S."/>
            <person name="Viragh M."/>
            <person name="Drula E."/>
            <person name="Min B."/>
            <person name="Chaduli D."/>
            <person name="Navarro D."/>
            <person name="Favel A."/>
            <person name="Norest M."/>
            <person name="Lesage-Meessen L."/>
            <person name="Balint B."/>
            <person name="Merenyi Z."/>
            <person name="de Eugenio L."/>
            <person name="Morin E."/>
            <person name="Martinez A.T."/>
            <person name="Baldrian P."/>
            <person name="Stursova M."/>
            <person name="Martinez M.J."/>
            <person name="Novotny C."/>
            <person name="Magnuson J.K."/>
            <person name="Spatafora J.W."/>
            <person name="Maurice S."/>
            <person name="Pangilinan J."/>
            <person name="Andreopoulos W."/>
            <person name="LaButti K."/>
            <person name="Hundley H."/>
            <person name="Na H."/>
            <person name="Kuo A."/>
            <person name="Barry K."/>
            <person name="Lipzen A."/>
            <person name="Henrissat B."/>
            <person name="Riley R."/>
            <person name="Ahrendt S."/>
            <person name="Nagy L.G."/>
            <person name="Grigoriev I.V."/>
            <person name="Martin F."/>
            <person name="Rosso M.N."/>
        </authorList>
    </citation>
    <scope>NUCLEOTIDE SEQUENCE</scope>
    <source>
        <strain evidence="1">CBS 384.51</strain>
    </source>
</reference>
<accession>A0ACB8TVD4</accession>
<dbReference type="Proteomes" id="UP001055072">
    <property type="component" value="Unassembled WGS sequence"/>
</dbReference>
<name>A0ACB8TVD4_9APHY</name>
<evidence type="ECO:0000313" key="2">
    <source>
        <dbReference type="Proteomes" id="UP001055072"/>
    </source>
</evidence>
<keyword evidence="2" id="KW-1185">Reference proteome</keyword>
<sequence>MDFHIPTTETYIRALDYMQNVSLVCASNRTNKEDILLRIGLAFRDVSRGAFANDDIDDDLYAPSKLMLADYNLWEAALSKHAQDVTTAVESMISESVNLNSGSGLQVQQLHEDSPTGEGGVVPDNLASQEQHGLNKLDTDSPMDVDVVPSNDDGIVLHPEEPAPQHTSSAALPAKLSEQDTPRQPIIEHTVTHDASNNGDAHTEPVINAEPVVNAGSVINTDEVPSTSAQKSGRKRRLVDKDEQPQLELVIQTRQQKRVAENSAASTSGSTRRGGVRRGSSHKGARGGSGKRPSH</sequence>
<organism evidence="1 2">
    <name type="scientific">Irpex rosettiformis</name>
    <dbReference type="NCBI Taxonomy" id="378272"/>
    <lineage>
        <taxon>Eukaryota</taxon>
        <taxon>Fungi</taxon>
        <taxon>Dikarya</taxon>
        <taxon>Basidiomycota</taxon>
        <taxon>Agaricomycotina</taxon>
        <taxon>Agaricomycetes</taxon>
        <taxon>Polyporales</taxon>
        <taxon>Irpicaceae</taxon>
        <taxon>Irpex</taxon>
    </lineage>
</organism>
<comment type="caution">
    <text evidence="1">The sequence shown here is derived from an EMBL/GenBank/DDBJ whole genome shotgun (WGS) entry which is preliminary data.</text>
</comment>
<evidence type="ECO:0000313" key="1">
    <source>
        <dbReference type="EMBL" id="KAI0085975.1"/>
    </source>
</evidence>
<gene>
    <name evidence="1" type="ORF">BDY19DRAFT_996405</name>
</gene>